<reference evidence="6 7" key="1">
    <citation type="submission" date="2024-04" db="EMBL/GenBank/DDBJ databases">
        <title>Symmetric and asymmetric DNA N6-adenine methylation regulates different biological responses in Mucorales.</title>
        <authorList>
            <consortium name="Lawrence Berkeley National Laboratory"/>
            <person name="Lax C."/>
            <person name="Mondo S.J."/>
            <person name="Osorio-Concepcion M."/>
            <person name="Muszewska A."/>
            <person name="Corrochano-Luque M."/>
            <person name="Gutierrez G."/>
            <person name="Riley R."/>
            <person name="Lipzen A."/>
            <person name="Guo J."/>
            <person name="Hundley H."/>
            <person name="Amirebrahimi M."/>
            <person name="Ng V."/>
            <person name="Lorenzo-Gutierrez D."/>
            <person name="Binder U."/>
            <person name="Yang J."/>
            <person name="Song Y."/>
            <person name="Canovas D."/>
            <person name="Navarro E."/>
            <person name="Freitag M."/>
            <person name="Gabaldon T."/>
            <person name="Grigoriev I.V."/>
            <person name="Corrochano L.M."/>
            <person name="Nicolas F.E."/>
            <person name="Garre V."/>
        </authorList>
    </citation>
    <scope>NUCLEOTIDE SEQUENCE [LARGE SCALE GENOMIC DNA]</scope>
    <source>
        <strain evidence="6 7">L51</strain>
    </source>
</reference>
<evidence type="ECO:0000256" key="2">
    <source>
        <dbReference type="ARBA" id="ARBA00013850"/>
    </source>
</evidence>
<accession>A0ABR3ANC2</accession>
<feature type="domain" description="Apoptosis-antagonizing transcription factor C-terminal" evidence="4">
    <location>
        <begin position="393"/>
        <end position="444"/>
    </location>
</feature>
<gene>
    <name evidence="6" type="ORF">J3Q64DRAFT_1307415</name>
</gene>
<dbReference type="InterPro" id="IPR025160">
    <property type="entry name" value="AATF"/>
</dbReference>
<proteinExistence type="inferred from homology"/>
<feature type="compositionally biased region" description="Basic and acidic residues" evidence="3">
    <location>
        <begin position="46"/>
        <end position="56"/>
    </location>
</feature>
<dbReference type="EMBL" id="JBCLYO010000029">
    <property type="protein sequence ID" value="KAL0076908.1"/>
    <property type="molecule type" value="Genomic_DNA"/>
</dbReference>
<keyword evidence="7" id="KW-1185">Reference proteome</keyword>
<dbReference type="Proteomes" id="UP001448207">
    <property type="component" value="Unassembled WGS sequence"/>
</dbReference>
<feature type="compositionally biased region" description="Basic and acidic residues" evidence="3">
    <location>
        <begin position="423"/>
        <end position="437"/>
    </location>
</feature>
<evidence type="ECO:0000256" key="1">
    <source>
        <dbReference type="ARBA" id="ARBA00008966"/>
    </source>
</evidence>
<dbReference type="InterPro" id="IPR039223">
    <property type="entry name" value="AATF/Bfr2"/>
</dbReference>
<name>A0ABR3ANC2_PHYBL</name>
<comment type="caution">
    <text evidence="6">The sequence shown here is derived from an EMBL/GenBank/DDBJ whole genome shotgun (WGS) entry which is preliminary data.</text>
</comment>
<evidence type="ECO:0000256" key="3">
    <source>
        <dbReference type="SAM" id="MobiDB-lite"/>
    </source>
</evidence>
<comment type="similarity">
    <text evidence="1">Belongs to the AATF family.</text>
</comment>
<dbReference type="PANTHER" id="PTHR15565:SF0">
    <property type="entry name" value="PROTEIN AATF"/>
    <property type="match status" value="1"/>
</dbReference>
<protein>
    <recommendedName>
        <fullName evidence="2">Protein BFR2</fullName>
    </recommendedName>
</protein>
<dbReference type="Pfam" id="PF08164">
    <property type="entry name" value="TRAUB"/>
    <property type="match status" value="1"/>
</dbReference>
<feature type="region of interest" description="Disordered" evidence="3">
    <location>
        <begin position="1"/>
        <end position="161"/>
    </location>
</feature>
<evidence type="ECO:0000259" key="4">
    <source>
        <dbReference type="Pfam" id="PF08164"/>
    </source>
</evidence>
<evidence type="ECO:0000313" key="6">
    <source>
        <dbReference type="EMBL" id="KAL0076908.1"/>
    </source>
</evidence>
<dbReference type="InterPro" id="IPR012617">
    <property type="entry name" value="AATF_C"/>
</dbReference>
<organism evidence="6 7">
    <name type="scientific">Phycomyces blakesleeanus</name>
    <dbReference type="NCBI Taxonomy" id="4837"/>
    <lineage>
        <taxon>Eukaryota</taxon>
        <taxon>Fungi</taxon>
        <taxon>Fungi incertae sedis</taxon>
        <taxon>Mucoromycota</taxon>
        <taxon>Mucoromycotina</taxon>
        <taxon>Mucoromycetes</taxon>
        <taxon>Mucorales</taxon>
        <taxon>Phycomycetaceae</taxon>
        <taxon>Phycomyces</taxon>
    </lineage>
</organism>
<evidence type="ECO:0000259" key="5">
    <source>
        <dbReference type="Pfam" id="PF13339"/>
    </source>
</evidence>
<dbReference type="PANTHER" id="PTHR15565">
    <property type="entry name" value="AATF PROTEIN APOPTOSIS ANTAGONIZING TRANSCRIPTION FACTOR"/>
    <property type="match status" value="1"/>
</dbReference>
<feature type="region of interest" description="Disordered" evidence="3">
    <location>
        <begin position="423"/>
        <end position="444"/>
    </location>
</feature>
<feature type="compositionally biased region" description="Acidic residues" evidence="3">
    <location>
        <begin position="105"/>
        <end position="151"/>
    </location>
</feature>
<feature type="domain" description="AATF leucine zipper-containing" evidence="5">
    <location>
        <begin position="180"/>
        <end position="312"/>
    </location>
</feature>
<sequence length="444" mass="51215">MAPKKSLADQIADLDTTAPKDYDPEDLDGPLNDRVNQESDAEVDEEKEKGTRDHYLKVGKSSLRNQQFLMDDPRYSGKRASRKDIYSSNDEEEQSDNEWQGVSGEDQESADEDAISGSEDDNDGEDREEVEAFGEVEDDSDEDEDEGEQEENTGIKDELRKIEEDEKEMISQMSKSAQSDIEKGQHVKQQLQLWDNFLESRIRAQKLVEIANQLPQHDTWPEILAKEEGIEGDLDSAKEVLREVIDEIMDLRTSLLSDNGTVDLDECDWNSRKRHLDDDDDEYIEKLWQDISQINDVFVPFRNSTLEKWGNKVQAASSARLNKKFKAFDQSIMTQIDNTLADSETLVKRTQLQRAEYKILGKPEPIEEEQSGEKVDRHLNAYDPEIFDDNDFYQQQLRELIESRMIDTEDPIAMGMRWAARKQADIKKKNKVVDHKASKGRKLR</sequence>
<evidence type="ECO:0000313" key="7">
    <source>
        <dbReference type="Proteomes" id="UP001448207"/>
    </source>
</evidence>
<dbReference type="Pfam" id="PF13339">
    <property type="entry name" value="AATF-Che1"/>
    <property type="match status" value="1"/>
</dbReference>